<dbReference type="EMBL" id="SAUZ01000011">
    <property type="protein sequence ID" value="RWR20800.1"/>
    <property type="molecule type" value="Genomic_DNA"/>
</dbReference>
<accession>A0A443JJV4</accession>
<dbReference type="Proteomes" id="UP000284476">
    <property type="component" value="Unassembled WGS sequence"/>
</dbReference>
<reference evidence="2 3" key="1">
    <citation type="submission" date="2019-01" db="EMBL/GenBank/DDBJ databases">
        <title>Sinorhodobacter populi sp. nov. isolated from the symptomatic bark tissue of Populus euramericana canker.</title>
        <authorList>
            <person name="Xu G."/>
        </authorList>
    </citation>
    <scope>NUCLEOTIDE SEQUENCE [LARGE SCALE GENOMIC DNA]</scope>
    <source>
        <strain evidence="2 3">SK2B-1</strain>
    </source>
</reference>
<keyword evidence="2" id="KW-0378">Hydrolase</keyword>
<organism evidence="2 3">
    <name type="scientific">Paenirhodobacter populi</name>
    <dbReference type="NCBI Taxonomy" id="2306993"/>
    <lineage>
        <taxon>Bacteria</taxon>
        <taxon>Pseudomonadati</taxon>
        <taxon>Pseudomonadota</taxon>
        <taxon>Alphaproteobacteria</taxon>
        <taxon>Rhodobacterales</taxon>
        <taxon>Rhodobacter group</taxon>
        <taxon>Paenirhodobacter</taxon>
    </lineage>
</organism>
<proteinExistence type="predicted"/>
<name>A0A443JJV4_9RHOB</name>
<dbReference type="AlphaFoldDB" id="A0A443JJV4"/>
<dbReference type="InterPro" id="IPR029058">
    <property type="entry name" value="AB_hydrolase_fold"/>
</dbReference>
<evidence type="ECO:0000259" key="1">
    <source>
        <dbReference type="Pfam" id="PF12146"/>
    </source>
</evidence>
<reference evidence="2 3" key="2">
    <citation type="submission" date="2019-01" db="EMBL/GenBank/DDBJ databases">
        <authorList>
            <person name="Li Y."/>
        </authorList>
    </citation>
    <scope>NUCLEOTIDE SEQUENCE [LARGE SCALE GENOMIC DNA]</scope>
    <source>
        <strain evidence="2 3">SK2B-1</strain>
    </source>
</reference>
<sequence length="318" mass="34961">MGAVVTEAPLRNDLARGPDGGRAFWVTTADGLRLRVGHWPGADKGADKGTVFLLPGRSEYVEKYGPAAMEFAARGYGLITIDWRGQGLSPRLHADPARGHLLRFGDFQRDLDALLAQGAALDLPRPWFVLSHSMGGAIALRRLMGAHPFRACAFSAPMWGVGVPRWLRPWAPQLARWLRGGRLSEAYVRGTTAETYVLHAPFEDNMLTTDARMWAWLVDQAGAEPRLALGGPSYQWAAESILECQALAALPSPALPCLTVIGSHERIINTRPVHERMARWPGGRLLVVEGGEHEVMMETPARRKRFYDAVAALFDAAR</sequence>
<dbReference type="Gene3D" id="3.40.50.1820">
    <property type="entry name" value="alpha/beta hydrolase"/>
    <property type="match status" value="1"/>
</dbReference>
<dbReference type="PANTHER" id="PTHR11614">
    <property type="entry name" value="PHOSPHOLIPASE-RELATED"/>
    <property type="match status" value="1"/>
</dbReference>
<dbReference type="InterPro" id="IPR051044">
    <property type="entry name" value="MAG_DAG_Lipase"/>
</dbReference>
<comment type="caution">
    <text evidence="2">The sequence shown here is derived from an EMBL/GenBank/DDBJ whole genome shotgun (WGS) entry which is preliminary data.</text>
</comment>
<protein>
    <submittedName>
        <fullName evidence="2">Alpha/beta hydrolase</fullName>
    </submittedName>
</protein>
<dbReference type="GO" id="GO:0016787">
    <property type="term" value="F:hydrolase activity"/>
    <property type="evidence" value="ECO:0007669"/>
    <property type="project" value="UniProtKB-KW"/>
</dbReference>
<dbReference type="Pfam" id="PF12146">
    <property type="entry name" value="Hydrolase_4"/>
    <property type="match status" value="1"/>
</dbReference>
<dbReference type="SUPFAM" id="SSF53474">
    <property type="entry name" value="alpha/beta-Hydrolases"/>
    <property type="match status" value="1"/>
</dbReference>
<dbReference type="InterPro" id="IPR022742">
    <property type="entry name" value="Hydrolase_4"/>
</dbReference>
<evidence type="ECO:0000313" key="3">
    <source>
        <dbReference type="Proteomes" id="UP000284476"/>
    </source>
</evidence>
<feature type="domain" description="Serine aminopeptidase S33" evidence="1">
    <location>
        <begin position="47"/>
        <end position="299"/>
    </location>
</feature>
<evidence type="ECO:0000313" key="2">
    <source>
        <dbReference type="EMBL" id="RWR20800.1"/>
    </source>
</evidence>
<gene>
    <name evidence="2" type="ORF">D2T30_10535</name>
</gene>